<dbReference type="VEuPathDB" id="PlasmoDB:PCYB_003600"/>
<protein>
    <recommendedName>
        <fullName evidence="4">CYIR protein</fullName>
    </recommendedName>
</protein>
<evidence type="ECO:0000256" key="1">
    <source>
        <dbReference type="SAM" id="MobiDB-lite"/>
    </source>
</evidence>
<name>K6UF75_PLACD</name>
<sequence>MHHDFIQNVSGSKYTQNLNVFEQGKFFTDPNMNEYKNISMKLFRNLLLLAERNYKGENFFKYCDILYIWIYYEIKKRGLTNSIIEASFKELVKYITENLKKLSCPYFSFHEKIQKPEKLIKLRLFQYNTSTFQNILNDIHEPSNCWCLEYVYECINIYKDMNKEFCATKEKMITYKDTCNILENFNTIYSNYFREENKVIYELPLLTDTTTATHTPTFTHVTRCSSNKEKSEPYSSAVDQSSSPKHTSISTAVGTMAGIPPFLVLIYKVIIIYS</sequence>
<reference evidence="2 3" key="1">
    <citation type="journal article" date="2012" name="Nat. Genet.">
        <title>Plasmodium cynomolgi genome sequences provide insight into Plasmodium vivax and the monkey malaria clade.</title>
        <authorList>
            <person name="Tachibana S."/>
            <person name="Sullivan S.A."/>
            <person name="Kawai S."/>
            <person name="Nakamura S."/>
            <person name="Kim H.R."/>
            <person name="Goto N."/>
            <person name="Arisue N."/>
            <person name="Palacpac N.M.Q."/>
            <person name="Honma H."/>
            <person name="Yagi M."/>
            <person name="Tougan T."/>
            <person name="Katakai Y."/>
            <person name="Kaneko O."/>
            <person name="Mita T."/>
            <person name="Kita K."/>
            <person name="Yasutomi Y."/>
            <person name="Sutton P.L."/>
            <person name="Shakhbatyan R."/>
            <person name="Horii T."/>
            <person name="Yasunaga T."/>
            <person name="Barnwell J.W."/>
            <person name="Escalante A.A."/>
            <person name="Carlton J.M."/>
            <person name="Tanabe K."/>
        </authorList>
    </citation>
    <scope>NUCLEOTIDE SEQUENCE [LARGE SCALE GENOMIC DNA]</scope>
    <source>
        <strain evidence="2 3">B</strain>
    </source>
</reference>
<dbReference type="GeneID" id="14696153"/>
<dbReference type="EMBL" id="DF157429">
    <property type="protein sequence ID" value="GAB69611.1"/>
    <property type="molecule type" value="Genomic_DNA"/>
</dbReference>
<dbReference type="RefSeq" id="XP_004227829.1">
    <property type="nucleotide sequence ID" value="XM_004227781.1"/>
</dbReference>
<evidence type="ECO:0000313" key="2">
    <source>
        <dbReference type="EMBL" id="GAB69611.1"/>
    </source>
</evidence>
<organism evidence="2 3">
    <name type="scientific">Plasmodium cynomolgi (strain B)</name>
    <dbReference type="NCBI Taxonomy" id="1120755"/>
    <lineage>
        <taxon>Eukaryota</taxon>
        <taxon>Sar</taxon>
        <taxon>Alveolata</taxon>
        <taxon>Apicomplexa</taxon>
        <taxon>Aconoidasida</taxon>
        <taxon>Haemosporida</taxon>
        <taxon>Plasmodiidae</taxon>
        <taxon>Plasmodium</taxon>
        <taxon>Plasmodium (Plasmodium)</taxon>
    </lineage>
</organism>
<dbReference type="Proteomes" id="UP000006319">
    <property type="component" value="Unassembled WGS sequence"/>
</dbReference>
<dbReference type="OrthoDB" id="389098at2759"/>
<dbReference type="AlphaFoldDB" id="K6UF75"/>
<evidence type="ECO:0000313" key="3">
    <source>
        <dbReference type="Proteomes" id="UP000006319"/>
    </source>
</evidence>
<dbReference type="PhylomeDB" id="K6UF75"/>
<gene>
    <name evidence="2" type="ORF">PCYB_003600</name>
</gene>
<feature type="compositionally biased region" description="Polar residues" evidence="1">
    <location>
        <begin position="233"/>
        <end position="245"/>
    </location>
</feature>
<proteinExistence type="predicted"/>
<feature type="region of interest" description="Disordered" evidence="1">
    <location>
        <begin position="225"/>
        <end position="245"/>
    </location>
</feature>
<keyword evidence="3" id="KW-1185">Reference proteome</keyword>
<dbReference type="KEGG" id="pcy:PCYB_003600"/>
<accession>K6UF75</accession>
<evidence type="ECO:0008006" key="4">
    <source>
        <dbReference type="Google" id="ProtNLM"/>
    </source>
</evidence>